<keyword evidence="2" id="KW-1185">Reference proteome</keyword>
<dbReference type="EMBL" id="CP007140">
    <property type="protein sequence ID" value="AJC72620.1"/>
    <property type="molecule type" value="Genomic_DNA"/>
</dbReference>
<organism evidence="1 2">
    <name type="scientific">Thermococcus guaymasensis DSM 11113</name>
    <dbReference type="NCBI Taxonomy" id="1432656"/>
    <lineage>
        <taxon>Archaea</taxon>
        <taxon>Methanobacteriati</taxon>
        <taxon>Methanobacteriota</taxon>
        <taxon>Thermococci</taxon>
        <taxon>Thermococcales</taxon>
        <taxon>Thermococcaceae</taxon>
        <taxon>Thermococcus</taxon>
    </lineage>
</organism>
<gene>
    <name evidence="1" type="ORF">X802_00775</name>
</gene>
<reference evidence="1 2" key="1">
    <citation type="submission" date="2014-01" db="EMBL/GenBank/DDBJ databases">
        <title>Genome sequencing of Thermococcus guaymasensis.</title>
        <authorList>
            <person name="Zhang X."/>
            <person name="Alvare G."/>
            <person name="Fristensky B."/>
            <person name="Chen L."/>
            <person name="Suen T."/>
            <person name="Chen Q."/>
            <person name="Ma K."/>
        </authorList>
    </citation>
    <scope>NUCLEOTIDE SEQUENCE [LARGE SCALE GENOMIC DNA]</scope>
    <source>
        <strain evidence="1 2">DSM 11113</strain>
    </source>
</reference>
<name>A0A0X1KN27_9EURY</name>
<sequence length="37" mass="4387">MFDCECLKFWKKVSRGSPGVVREWALKDAVDFRNRVI</sequence>
<evidence type="ECO:0000313" key="2">
    <source>
        <dbReference type="Proteomes" id="UP000062043"/>
    </source>
</evidence>
<dbReference type="KEGG" id="tgy:X802_00775"/>
<protein>
    <submittedName>
        <fullName evidence="1">Uncharacterized protein</fullName>
    </submittedName>
</protein>
<accession>A0A0X1KN27</accession>
<dbReference type="PATRIC" id="fig|1432656.3.peg.153"/>
<dbReference type="Proteomes" id="UP000062043">
    <property type="component" value="Chromosome"/>
</dbReference>
<evidence type="ECO:0000313" key="1">
    <source>
        <dbReference type="EMBL" id="AJC72620.1"/>
    </source>
</evidence>
<dbReference type="AlphaFoldDB" id="A0A0X1KN27"/>
<proteinExistence type="predicted"/>